<gene>
    <name evidence="1" type="ORF">RSSM_06692</name>
</gene>
<dbReference type="EMBL" id="ANOH01000472">
    <property type="protein sequence ID" value="EMI51878.1"/>
    <property type="molecule type" value="Genomic_DNA"/>
</dbReference>
<accession>M5U7E9</accession>
<evidence type="ECO:0000313" key="2">
    <source>
        <dbReference type="Proteomes" id="UP000011885"/>
    </source>
</evidence>
<protein>
    <submittedName>
        <fullName evidence="1">Uncharacterized protein</fullName>
    </submittedName>
</protein>
<comment type="caution">
    <text evidence="1">The sequence shown here is derived from an EMBL/GenBank/DDBJ whole genome shotgun (WGS) entry which is preliminary data.</text>
</comment>
<dbReference type="AlphaFoldDB" id="M5U7E9"/>
<reference evidence="1 2" key="1">
    <citation type="journal article" date="2013" name="Mar. Genomics">
        <title>Expression of sulfatases in Rhodopirellula baltica and the diversity of sulfatases in the genus Rhodopirellula.</title>
        <authorList>
            <person name="Wegner C.E."/>
            <person name="Richter-Heitmann T."/>
            <person name="Klindworth A."/>
            <person name="Klockow C."/>
            <person name="Richter M."/>
            <person name="Achstetter T."/>
            <person name="Glockner F.O."/>
            <person name="Harder J."/>
        </authorList>
    </citation>
    <scope>NUCLEOTIDE SEQUENCE [LARGE SCALE GENOMIC DNA]</scope>
    <source>
        <strain evidence="1 2">SM41</strain>
    </source>
</reference>
<dbReference type="Proteomes" id="UP000011885">
    <property type="component" value="Unassembled WGS sequence"/>
</dbReference>
<dbReference type="PATRIC" id="fig|1263870.3.peg.7099"/>
<proteinExistence type="predicted"/>
<organism evidence="1 2">
    <name type="scientific">Rhodopirellula sallentina SM41</name>
    <dbReference type="NCBI Taxonomy" id="1263870"/>
    <lineage>
        <taxon>Bacteria</taxon>
        <taxon>Pseudomonadati</taxon>
        <taxon>Planctomycetota</taxon>
        <taxon>Planctomycetia</taxon>
        <taxon>Pirellulales</taxon>
        <taxon>Pirellulaceae</taxon>
        <taxon>Rhodopirellula</taxon>
    </lineage>
</organism>
<name>M5U7E9_9BACT</name>
<evidence type="ECO:0000313" key="1">
    <source>
        <dbReference type="EMBL" id="EMI51878.1"/>
    </source>
</evidence>
<keyword evidence="2" id="KW-1185">Reference proteome</keyword>
<sequence length="134" mass="15211">MELDRPLQTMRGIIRPSDIDRIGIELSNLSEPTKRPRSNEEWKGLYIIGNTETDPHQPMDGDQLLRWLKKTEAALPAGKATLMSIKFTDSLVDWLIRQQEITQLIALDAVIEANQQQLLTDRLQSLGTSLTESE</sequence>